<accession>A0A382F896</accession>
<evidence type="ECO:0000313" key="1">
    <source>
        <dbReference type="EMBL" id="SVB59180.1"/>
    </source>
</evidence>
<protein>
    <submittedName>
        <fullName evidence="1">Uncharacterized protein</fullName>
    </submittedName>
</protein>
<gene>
    <name evidence="1" type="ORF">METZ01_LOCUS212034</name>
</gene>
<proteinExistence type="predicted"/>
<reference evidence="1" key="1">
    <citation type="submission" date="2018-05" db="EMBL/GenBank/DDBJ databases">
        <authorList>
            <person name="Lanie J.A."/>
            <person name="Ng W.-L."/>
            <person name="Kazmierczak K.M."/>
            <person name="Andrzejewski T.M."/>
            <person name="Davidsen T.M."/>
            <person name="Wayne K.J."/>
            <person name="Tettelin H."/>
            <person name="Glass J.I."/>
            <person name="Rusch D."/>
            <person name="Podicherti R."/>
            <person name="Tsui H.-C.T."/>
            <person name="Winkler M.E."/>
        </authorList>
    </citation>
    <scope>NUCLEOTIDE SEQUENCE</scope>
</reference>
<dbReference type="AlphaFoldDB" id="A0A382F896"/>
<feature type="non-terminal residue" evidence="1">
    <location>
        <position position="37"/>
    </location>
</feature>
<sequence>MKRPLTLSIFPLLLLTANLCAKPAYWNQFRGPNGDGD</sequence>
<organism evidence="1">
    <name type="scientific">marine metagenome</name>
    <dbReference type="NCBI Taxonomy" id="408172"/>
    <lineage>
        <taxon>unclassified sequences</taxon>
        <taxon>metagenomes</taxon>
        <taxon>ecological metagenomes</taxon>
    </lineage>
</organism>
<dbReference type="EMBL" id="UINC01048534">
    <property type="protein sequence ID" value="SVB59180.1"/>
    <property type="molecule type" value="Genomic_DNA"/>
</dbReference>
<name>A0A382F896_9ZZZZ</name>